<dbReference type="CDD" id="cd00067">
    <property type="entry name" value="GAL4"/>
    <property type="match status" value="1"/>
</dbReference>
<evidence type="ECO:0000256" key="4">
    <source>
        <dbReference type="ARBA" id="ARBA00023163"/>
    </source>
</evidence>
<keyword evidence="4" id="KW-0804">Transcription</keyword>
<comment type="subcellular location">
    <subcellularLocation>
        <location evidence="1">Nucleus</location>
    </subcellularLocation>
</comment>
<dbReference type="GO" id="GO:0008270">
    <property type="term" value="F:zinc ion binding"/>
    <property type="evidence" value="ECO:0007669"/>
    <property type="project" value="InterPro"/>
</dbReference>
<dbReference type="CDD" id="cd12148">
    <property type="entry name" value="fungal_TF_MHR"/>
    <property type="match status" value="1"/>
</dbReference>
<feature type="region of interest" description="Disordered" evidence="6">
    <location>
        <begin position="664"/>
        <end position="688"/>
    </location>
</feature>
<evidence type="ECO:0000256" key="2">
    <source>
        <dbReference type="ARBA" id="ARBA00022723"/>
    </source>
</evidence>
<feature type="compositionally biased region" description="Low complexity" evidence="6">
    <location>
        <begin position="412"/>
        <end position="433"/>
    </location>
</feature>
<feature type="region of interest" description="Disordered" evidence="6">
    <location>
        <begin position="407"/>
        <end position="477"/>
    </location>
</feature>
<accession>A0A9W8EAQ9</accession>
<keyword evidence="2" id="KW-0479">Metal-binding</keyword>
<dbReference type="GO" id="GO:0000981">
    <property type="term" value="F:DNA-binding transcription factor activity, RNA polymerase II-specific"/>
    <property type="evidence" value="ECO:0007669"/>
    <property type="project" value="InterPro"/>
</dbReference>
<evidence type="ECO:0000313" key="8">
    <source>
        <dbReference type="EMBL" id="KAJ1982630.1"/>
    </source>
</evidence>
<evidence type="ECO:0000259" key="7">
    <source>
        <dbReference type="PROSITE" id="PS50048"/>
    </source>
</evidence>
<dbReference type="PANTHER" id="PTHR47338:SF5">
    <property type="entry name" value="ZN(II)2CYS6 TRANSCRIPTION FACTOR (EUROFUNG)"/>
    <property type="match status" value="1"/>
</dbReference>
<organism evidence="8 9">
    <name type="scientific">Dimargaris verticillata</name>
    <dbReference type="NCBI Taxonomy" id="2761393"/>
    <lineage>
        <taxon>Eukaryota</taxon>
        <taxon>Fungi</taxon>
        <taxon>Fungi incertae sedis</taxon>
        <taxon>Zoopagomycota</taxon>
        <taxon>Kickxellomycotina</taxon>
        <taxon>Dimargaritomycetes</taxon>
        <taxon>Dimargaritales</taxon>
        <taxon>Dimargaritaceae</taxon>
        <taxon>Dimargaris</taxon>
    </lineage>
</organism>
<dbReference type="EMBL" id="JANBQB010000084">
    <property type="protein sequence ID" value="KAJ1982630.1"/>
    <property type="molecule type" value="Genomic_DNA"/>
</dbReference>
<dbReference type="PANTHER" id="PTHR47338">
    <property type="entry name" value="ZN(II)2CYS6 TRANSCRIPTION FACTOR (EUROFUNG)-RELATED"/>
    <property type="match status" value="1"/>
</dbReference>
<gene>
    <name evidence="8" type="ORF">H4R34_001649</name>
</gene>
<reference evidence="8" key="1">
    <citation type="submission" date="2022-07" db="EMBL/GenBank/DDBJ databases">
        <title>Phylogenomic reconstructions and comparative analyses of Kickxellomycotina fungi.</title>
        <authorList>
            <person name="Reynolds N.K."/>
            <person name="Stajich J.E."/>
            <person name="Barry K."/>
            <person name="Grigoriev I.V."/>
            <person name="Crous P."/>
            <person name="Smith M.E."/>
        </authorList>
    </citation>
    <scope>NUCLEOTIDE SEQUENCE</scope>
    <source>
        <strain evidence="8">RSA 567</strain>
    </source>
</reference>
<dbReference type="AlphaFoldDB" id="A0A9W8EAQ9"/>
<dbReference type="SUPFAM" id="SSF57701">
    <property type="entry name" value="Zn2/Cys6 DNA-binding domain"/>
    <property type="match status" value="1"/>
</dbReference>
<dbReference type="Proteomes" id="UP001151582">
    <property type="component" value="Unassembled WGS sequence"/>
</dbReference>
<evidence type="ECO:0000313" key="9">
    <source>
        <dbReference type="Proteomes" id="UP001151582"/>
    </source>
</evidence>
<sequence length="880" mass="97301">MQKKPPPKPLAKPRKRINRRFCCDRCNDKGESCDGQRPCSLCTSTGLTCHYSVTIWQLAKGTPKSTTAAAPKGTARSRASEPTTPTSAKSFVAASTRVNHAPLYSAANTTGDSLGALLPDVGLESELDVQKMREAQRRIKELTLKLDAISRSMVHPSDAGTEPLVTLPVISLATVDCHVRPTWVQDAYTAIMAAINGTIADFCLKHGQSAVLTTQDMMGRYARQSTFSSASPLSIRLKSEEERLYDPQLVYPMLALYMKRNTRVYTKFLLIRLYRKLEANAVDPFFLNAALAFIAPYYLHPALEDYWRPTPHDDGGEAEMQDPASQVVCPRNAGRAYEERAEALLMDAMEMPSIDRLYALMTLTGSIMSYGGDSPKKLSVFSLCRHMVIKLRLHLVDSPIRDDQRYPKLGLPSSSTHSSPLASAAAATITSSPEPGLQSPSSPPCSPSLMVPPPHRLGRNSLALSSDAGCSDHDDENDDELMREFKRRTMWFVGFIDNMISLSLSLAPGFPMKYMKVNAIDDRIMQTLLDLDAPSPTLATASHHGPSSSPFPTVDPYPILVAPTDESLWGYLDSPIILRLLSKAAKVKSRTLFSPSSKQKYHDLNLRFIQWYSNLPPHAAFPMEMDLNNHDSYAYTSCIVGTHLQYHLAIIMFNTKSHSVPERKAFSESHPFGSDDGMSGSSSDSDPDDSPYCIDSIDYMYQGPIPMDDSDMSQVAMSMAQPDASLPLPAAPSKPTPTNAAEARPLGSGFNPDLDPFCHRLALGSAQFIYERVFPFYAALPDVFHGYWCLIAYFVVAIKYISLLTSQWGQQLPDDQRREYQSRLVTCCLALKRLVPYSRNAEAMLGMIAQAQREANIIPESYYTLTPEDYQVGIVMANGS</sequence>
<keyword evidence="9" id="KW-1185">Reference proteome</keyword>
<dbReference type="OrthoDB" id="9986881at2759"/>
<evidence type="ECO:0000256" key="5">
    <source>
        <dbReference type="ARBA" id="ARBA00023242"/>
    </source>
</evidence>
<proteinExistence type="predicted"/>
<keyword evidence="3" id="KW-0805">Transcription regulation</keyword>
<feature type="compositionally biased region" description="Low complexity" evidence="6">
    <location>
        <begin position="674"/>
        <end position="688"/>
    </location>
</feature>
<comment type="caution">
    <text evidence="8">The sequence shown here is derived from an EMBL/GenBank/DDBJ whole genome shotgun (WGS) entry which is preliminary data.</text>
</comment>
<dbReference type="InterPro" id="IPR001138">
    <property type="entry name" value="Zn2Cys6_DnaBD"/>
</dbReference>
<dbReference type="InterPro" id="IPR036864">
    <property type="entry name" value="Zn2-C6_fun-type_DNA-bd_sf"/>
</dbReference>
<evidence type="ECO:0000256" key="1">
    <source>
        <dbReference type="ARBA" id="ARBA00004123"/>
    </source>
</evidence>
<dbReference type="PROSITE" id="PS50048">
    <property type="entry name" value="ZN2_CY6_FUNGAL_2"/>
    <property type="match status" value="1"/>
</dbReference>
<feature type="region of interest" description="Disordered" evidence="6">
    <location>
        <begin position="62"/>
        <end position="88"/>
    </location>
</feature>
<protein>
    <recommendedName>
        <fullName evidence="7">Zn(2)-C6 fungal-type domain-containing protein</fullName>
    </recommendedName>
</protein>
<name>A0A9W8EAQ9_9FUNG</name>
<evidence type="ECO:0000256" key="6">
    <source>
        <dbReference type="SAM" id="MobiDB-lite"/>
    </source>
</evidence>
<dbReference type="GO" id="GO:0005634">
    <property type="term" value="C:nucleus"/>
    <property type="evidence" value="ECO:0007669"/>
    <property type="project" value="UniProtKB-SubCell"/>
</dbReference>
<dbReference type="InterPro" id="IPR050815">
    <property type="entry name" value="TF_fung"/>
</dbReference>
<feature type="compositionally biased region" description="Pro residues" evidence="6">
    <location>
        <begin position="441"/>
        <end position="455"/>
    </location>
</feature>
<feature type="domain" description="Zn(2)-C6 fungal-type" evidence="7">
    <location>
        <begin position="22"/>
        <end position="51"/>
    </location>
</feature>
<keyword evidence="5" id="KW-0539">Nucleus</keyword>
<evidence type="ECO:0000256" key="3">
    <source>
        <dbReference type="ARBA" id="ARBA00023015"/>
    </source>
</evidence>